<dbReference type="Proteomes" id="UP001162734">
    <property type="component" value="Chromosome"/>
</dbReference>
<gene>
    <name evidence="1" type="ORF">AMPC_28890</name>
</gene>
<keyword evidence="2" id="KW-1185">Reference proteome</keyword>
<evidence type="ECO:0000313" key="1">
    <source>
        <dbReference type="EMBL" id="BDG09776.1"/>
    </source>
</evidence>
<protein>
    <submittedName>
        <fullName evidence="1">Uncharacterized protein</fullName>
    </submittedName>
</protein>
<dbReference type="EMBL" id="AP025592">
    <property type="protein sequence ID" value="BDG09776.1"/>
    <property type="molecule type" value="Genomic_DNA"/>
</dbReference>
<reference evidence="2" key="1">
    <citation type="journal article" date="2022" name="Int. J. Syst. Evol. Microbiol.">
        <title>Anaeromyxobacter oryzae sp. nov., Anaeromyxobacter diazotrophicus sp. nov. and Anaeromyxobacter paludicola sp. nov., isolated from paddy soils.</title>
        <authorList>
            <person name="Itoh H."/>
            <person name="Xu Z."/>
            <person name="Mise K."/>
            <person name="Masuda Y."/>
            <person name="Ushijima N."/>
            <person name="Hayakawa C."/>
            <person name="Shiratori Y."/>
            <person name="Senoo K."/>
        </authorList>
    </citation>
    <scope>NUCLEOTIDE SEQUENCE [LARGE SCALE GENOMIC DNA]</scope>
    <source>
        <strain evidence="2">Red630</strain>
    </source>
</reference>
<accession>A0ABM7XD24</accession>
<name>A0ABM7XD24_9BACT</name>
<organism evidence="1 2">
    <name type="scientific">Anaeromyxobacter paludicola</name>
    <dbReference type="NCBI Taxonomy" id="2918171"/>
    <lineage>
        <taxon>Bacteria</taxon>
        <taxon>Pseudomonadati</taxon>
        <taxon>Myxococcota</taxon>
        <taxon>Myxococcia</taxon>
        <taxon>Myxococcales</taxon>
        <taxon>Cystobacterineae</taxon>
        <taxon>Anaeromyxobacteraceae</taxon>
        <taxon>Anaeromyxobacter</taxon>
    </lineage>
</organism>
<proteinExistence type="predicted"/>
<evidence type="ECO:0000313" key="2">
    <source>
        <dbReference type="Proteomes" id="UP001162734"/>
    </source>
</evidence>
<sequence>MPLHEHFASWNDVVVGVMLLFIPVTERLLGSGARVAA</sequence>